<dbReference type="SMART" id="SM00100">
    <property type="entry name" value="cNMP"/>
    <property type="match status" value="1"/>
</dbReference>
<keyword evidence="3" id="KW-0804">Transcription</keyword>
<dbReference type="GO" id="GO:0003700">
    <property type="term" value="F:DNA-binding transcription factor activity"/>
    <property type="evidence" value="ECO:0007669"/>
    <property type="project" value="TreeGrafter"/>
</dbReference>
<protein>
    <submittedName>
        <fullName evidence="7">Cyclic nucleotide-binding domain-containing protein</fullName>
    </submittedName>
</protein>
<dbReference type="Pfam" id="PF13545">
    <property type="entry name" value="HTH_Crp_2"/>
    <property type="match status" value="1"/>
</dbReference>
<dbReference type="InterPro" id="IPR012318">
    <property type="entry name" value="HTH_CRP"/>
</dbReference>
<evidence type="ECO:0000256" key="3">
    <source>
        <dbReference type="ARBA" id="ARBA00023163"/>
    </source>
</evidence>
<dbReference type="PANTHER" id="PTHR24567:SF74">
    <property type="entry name" value="HTH-TYPE TRANSCRIPTIONAL REGULATOR ARCR"/>
    <property type="match status" value="1"/>
</dbReference>
<dbReference type="InterPro" id="IPR036388">
    <property type="entry name" value="WH-like_DNA-bd_sf"/>
</dbReference>
<dbReference type="InterPro" id="IPR036390">
    <property type="entry name" value="WH_DNA-bd_sf"/>
</dbReference>
<sequence>MASDRRDNRRDESVAGSDGRIHAPRTSGSLAQLRPMLLDGLSDAQRLAFLKECQPLHLPGPAEILSQGEPPRSCYLIVQGRVEITFLDHDGNVVLVHVAGPGEMVGEVEILSDLTCAATCRTYPHTRLLTFGAALLTRHVPPPILMRNLAALFHNRLLLHSRMRAITQFYPAEARVRLHLLNLADNRSEVQVNQAQLAQMAGCSRQTVNRVLGELRAEGLIVTRRGAVRILNGASMKLGD</sequence>
<dbReference type="GO" id="GO:0003677">
    <property type="term" value="F:DNA binding"/>
    <property type="evidence" value="ECO:0007669"/>
    <property type="project" value="UniProtKB-KW"/>
</dbReference>
<comment type="caution">
    <text evidence="7">The sequence shown here is derived from an EMBL/GenBank/DDBJ whole genome shotgun (WGS) entry which is preliminary data.</text>
</comment>
<gene>
    <name evidence="7" type="ORF">GL279_18085</name>
</gene>
<dbReference type="GO" id="GO:0005829">
    <property type="term" value="C:cytosol"/>
    <property type="evidence" value="ECO:0007669"/>
    <property type="project" value="TreeGrafter"/>
</dbReference>
<dbReference type="CDD" id="cd00038">
    <property type="entry name" value="CAP_ED"/>
    <property type="match status" value="1"/>
</dbReference>
<organism evidence="7 8">
    <name type="scientific">Paracoccus limosus</name>
    <dbReference type="NCBI Taxonomy" id="913252"/>
    <lineage>
        <taxon>Bacteria</taxon>
        <taxon>Pseudomonadati</taxon>
        <taxon>Pseudomonadota</taxon>
        <taxon>Alphaproteobacteria</taxon>
        <taxon>Rhodobacterales</taxon>
        <taxon>Paracoccaceae</taxon>
        <taxon>Paracoccus</taxon>
    </lineage>
</organism>
<evidence type="ECO:0000256" key="4">
    <source>
        <dbReference type="SAM" id="MobiDB-lite"/>
    </source>
</evidence>
<accession>A0A844H9Y0</accession>
<feature type="domain" description="HTH crp-type" evidence="6">
    <location>
        <begin position="170"/>
        <end position="234"/>
    </location>
</feature>
<proteinExistence type="predicted"/>
<dbReference type="PANTHER" id="PTHR24567">
    <property type="entry name" value="CRP FAMILY TRANSCRIPTIONAL REGULATORY PROTEIN"/>
    <property type="match status" value="1"/>
</dbReference>
<dbReference type="EMBL" id="WMIF01000042">
    <property type="protein sequence ID" value="MTH36500.1"/>
    <property type="molecule type" value="Genomic_DNA"/>
</dbReference>
<evidence type="ECO:0000256" key="1">
    <source>
        <dbReference type="ARBA" id="ARBA00023015"/>
    </source>
</evidence>
<keyword evidence="1" id="KW-0805">Transcription regulation</keyword>
<dbReference type="SMART" id="SM00419">
    <property type="entry name" value="HTH_CRP"/>
    <property type="match status" value="1"/>
</dbReference>
<dbReference type="PROSITE" id="PS50042">
    <property type="entry name" value="CNMP_BINDING_3"/>
    <property type="match status" value="1"/>
</dbReference>
<dbReference type="InterPro" id="IPR050397">
    <property type="entry name" value="Env_Response_Regulators"/>
</dbReference>
<evidence type="ECO:0000259" key="5">
    <source>
        <dbReference type="PROSITE" id="PS50042"/>
    </source>
</evidence>
<feature type="domain" description="Cyclic nucleotide-binding" evidence="5">
    <location>
        <begin position="37"/>
        <end position="131"/>
    </location>
</feature>
<dbReference type="PRINTS" id="PR00034">
    <property type="entry name" value="HTHCRP"/>
</dbReference>
<dbReference type="AlphaFoldDB" id="A0A844H9Y0"/>
<dbReference type="RefSeq" id="WP_155066010.1">
    <property type="nucleotide sequence ID" value="NZ_WMIF01000042.1"/>
</dbReference>
<dbReference type="SUPFAM" id="SSF51206">
    <property type="entry name" value="cAMP-binding domain-like"/>
    <property type="match status" value="1"/>
</dbReference>
<dbReference type="InterPro" id="IPR018490">
    <property type="entry name" value="cNMP-bd_dom_sf"/>
</dbReference>
<dbReference type="Proteomes" id="UP000442533">
    <property type="component" value="Unassembled WGS sequence"/>
</dbReference>
<name>A0A844H9Y0_9RHOB</name>
<feature type="region of interest" description="Disordered" evidence="4">
    <location>
        <begin position="1"/>
        <end position="26"/>
    </location>
</feature>
<evidence type="ECO:0000313" key="7">
    <source>
        <dbReference type="EMBL" id="MTH36500.1"/>
    </source>
</evidence>
<dbReference type="PROSITE" id="PS51063">
    <property type="entry name" value="HTH_CRP_2"/>
    <property type="match status" value="1"/>
</dbReference>
<dbReference type="Pfam" id="PF00027">
    <property type="entry name" value="cNMP_binding"/>
    <property type="match status" value="1"/>
</dbReference>
<keyword evidence="2" id="KW-0238">DNA-binding</keyword>
<reference evidence="7 8" key="1">
    <citation type="submission" date="2019-11" db="EMBL/GenBank/DDBJ databases">
        <authorList>
            <person name="Dong K."/>
        </authorList>
    </citation>
    <scope>NUCLEOTIDE SEQUENCE [LARGE SCALE GENOMIC DNA]</scope>
    <source>
        <strain evidence="7 8">JCM 17370</strain>
    </source>
</reference>
<keyword evidence="8" id="KW-1185">Reference proteome</keyword>
<dbReference type="InterPro" id="IPR000595">
    <property type="entry name" value="cNMP-bd_dom"/>
</dbReference>
<dbReference type="Gene3D" id="1.10.10.10">
    <property type="entry name" value="Winged helix-like DNA-binding domain superfamily/Winged helix DNA-binding domain"/>
    <property type="match status" value="1"/>
</dbReference>
<evidence type="ECO:0000313" key="8">
    <source>
        <dbReference type="Proteomes" id="UP000442533"/>
    </source>
</evidence>
<dbReference type="Gene3D" id="2.60.120.10">
    <property type="entry name" value="Jelly Rolls"/>
    <property type="match status" value="1"/>
</dbReference>
<dbReference type="SUPFAM" id="SSF46785">
    <property type="entry name" value="Winged helix' DNA-binding domain"/>
    <property type="match status" value="1"/>
</dbReference>
<feature type="compositionally biased region" description="Basic and acidic residues" evidence="4">
    <location>
        <begin position="1"/>
        <end position="13"/>
    </location>
</feature>
<dbReference type="InterPro" id="IPR014710">
    <property type="entry name" value="RmlC-like_jellyroll"/>
</dbReference>
<evidence type="ECO:0000256" key="2">
    <source>
        <dbReference type="ARBA" id="ARBA00023125"/>
    </source>
</evidence>
<evidence type="ECO:0000259" key="6">
    <source>
        <dbReference type="PROSITE" id="PS51063"/>
    </source>
</evidence>
<dbReference type="OrthoDB" id="5290098at2"/>